<protein>
    <submittedName>
        <fullName evidence="1">Uncharacterized protein</fullName>
    </submittedName>
</protein>
<dbReference type="Proteomes" id="UP000588098">
    <property type="component" value="Unassembled WGS sequence"/>
</dbReference>
<gene>
    <name evidence="1" type="ORF">FHS42_000216</name>
</gene>
<proteinExistence type="predicted"/>
<name>A0A7W9UVY1_9ACTN</name>
<organism evidence="1 2">
    <name type="scientific">Streptomyces zagrosensis</name>
    <dbReference type="NCBI Taxonomy" id="1042984"/>
    <lineage>
        <taxon>Bacteria</taxon>
        <taxon>Bacillati</taxon>
        <taxon>Actinomycetota</taxon>
        <taxon>Actinomycetes</taxon>
        <taxon>Kitasatosporales</taxon>
        <taxon>Streptomycetaceae</taxon>
        <taxon>Streptomyces</taxon>
    </lineage>
</organism>
<dbReference type="AlphaFoldDB" id="A0A7W9UVY1"/>
<dbReference type="EMBL" id="JACHJL010000001">
    <property type="protein sequence ID" value="MBB5933198.1"/>
    <property type="molecule type" value="Genomic_DNA"/>
</dbReference>
<keyword evidence="2" id="KW-1185">Reference proteome</keyword>
<evidence type="ECO:0000313" key="2">
    <source>
        <dbReference type="Proteomes" id="UP000588098"/>
    </source>
</evidence>
<reference evidence="1 2" key="1">
    <citation type="submission" date="2020-08" db="EMBL/GenBank/DDBJ databases">
        <title>Genomic Encyclopedia of Type Strains, Phase III (KMG-III): the genomes of soil and plant-associated and newly described type strains.</title>
        <authorList>
            <person name="Whitman W."/>
        </authorList>
    </citation>
    <scope>NUCLEOTIDE SEQUENCE [LARGE SCALE GENOMIC DNA]</scope>
    <source>
        <strain evidence="1 2">CECT 8305</strain>
    </source>
</reference>
<comment type="caution">
    <text evidence="1">The sequence shown here is derived from an EMBL/GenBank/DDBJ whole genome shotgun (WGS) entry which is preliminary data.</text>
</comment>
<dbReference type="RefSeq" id="WP_184568565.1">
    <property type="nucleotide sequence ID" value="NZ_JACHJL010000001.1"/>
</dbReference>
<accession>A0A7W9UVY1</accession>
<evidence type="ECO:0000313" key="1">
    <source>
        <dbReference type="EMBL" id="MBB5933198.1"/>
    </source>
</evidence>
<sequence>MPTETSTPTTPPYDWIPPGGGMRWTSVGELGWHTLTLPMYLGNRVLAELGDTSGAVIQEDADDRLTWLIEPHAPAVQHLRENHNVTLSGDDGSYVFVPGITRHHIVWWRIEPTSNRLLTEAGKLADAITPPPAKEGPVRPKAP</sequence>